<name>A0A8H7PIQ8_9FUNG</name>
<feature type="transmembrane region" description="Helical" evidence="9">
    <location>
        <begin position="80"/>
        <end position="101"/>
    </location>
</feature>
<evidence type="ECO:0000256" key="8">
    <source>
        <dbReference type="ARBA" id="ARBA00045608"/>
    </source>
</evidence>
<dbReference type="InterPro" id="IPR009582">
    <property type="entry name" value="Spc2/SPCS2"/>
</dbReference>
<evidence type="ECO:0000313" key="11">
    <source>
        <dbReference type="Proteomes" id="UP000612746"/>
    </source>
</evidence>
<evidence type="ECO:0000256" key="2">
    <source>
        <dbReference type="ARBA" id="ARBA00007324"/>
    </source>
</evidence>
<dbReference type="GO" id="GO:0006465">
    <property type="term" value="P:signal peptide processing"/>
    <property type="evidence" value="ECO:0007669"/>
    <property type="project" value="InterPro"/>
</dbReference>
<feature type="transmembrane region" description="Helical" evidence="9">
    <location>
        <begin position="50"/>
        <end position="68"/>
    </location>
</feature>
<evidence type="ECO:0000256" key="9">
    <source>
        <dbReference type="SAM" id="Phobius"/>
    </source>
</evidence>
<evidence type="ECO:0000256" key="3">
    <source>
        <dbReference type="ARBA" id="ARBA00017057"/>
    </source>
</evidence>
<reference evidence="10" key="1">
    <citation type="submission" date="2020-12" db="EMBL/GenBank/DDBJ databases">
        <title>Metabolic potential, ecology and presence of endohyphal bacteria is reflected in genomic diversity of Mucoromycotina.</title>
        <authorList>
            <person name="Muszewska A."/>
            <person name="Okrasinska A."/>
            <person name="Steczkiewicz K."/>
            <person name="Drgas O."/>
            <person name="Orlowska M."/>
            <person name="Perlinska-Lenart U."/>
            <person name="Aleksandrzak-Piekarczyk T."/>
            <person name="Szatraj K."/>
            <person name="Zielenkiewicz U."/>
            <person name="Pilsyk S."/>
            <person name="Malc E."/>
            <person name="Mieczkowski P."/>
            <person name="Kruszewska J.S."/>
            <person name="Biernat P."/>
            <person name="Pawlowska J."/>
        </authorList>
    </citation>
    <scope>NUCLEOTIDE SEQUENCE</scope>
    <source>
        <strain evidence="10">WA0000051536</strain>
    </source>
</reference>
<keyword evidence="6 9" id="KW-1133">Transmembrane helix</keyword>
<dbReference type="OrthoDB" id="29558at2759"/>
<organism evidence="10 11">
    <name type="scientific">Umbelopsis vinacea</name>
    <dbReference type="NCBI Taxonomy" id="44442"/>
    <lineage>
        <taxon>Eukaryota</taxon>
        <taxon>Fungi</taxon>
        <taxon>Fungi incertae sedis</taxon>
        <taxon>Mucoromycota</taxon>
        <taxon>Mucoromycotina</taxon>
        <taxon>Umbelopsidomycetes</taxon>
        <taxon>Umbelopsidales</taxon>
        <taxon>Umbelopsidaceae</taxon>
        <taxon>Umbelopsis</taxon>
    </lineage>
</organism>
<evidence type="ECO:0000256" key="1">
    <source>
        <dbReference type="ARBA" id="ARBA00004477"/>
    </source>
</evidence>
<dbReference type="AlphaFoldDB" id="A0A8H7PIQ8"/>
<keyword evidence="5" id="KW-0256">Endoplasmic reticulum</keyword>
<proteinExistence type="inferred from homology"/>
<comment type="caution">
    <text evidence="10">The sequence shown here is derived from an EMBL/GenBank/DDBJ whole genome shotgun (WGS) entry which is preliminary data.</text>
</comment>
<evidence type="ECO:0000256" key="6">
    <source>
        <dbReference type="ARBA" id="ARBA00022989"/>
    </source>
</evidence>
<dbReference type="GO" id="GO:0005787">
    <property type="term" value="C:signal peptidase complex"/>
    <property type="evidence" value="ECO:0007669"/>
    <property type="project" value="InterPro"/>
</dbReference>
<evidence type="ECO:0000256" key="4">
    <source>
        <dbReference type="ARBA" id="ARBA00022692"/>
    </source>
</evidence>
<comment type="subcellular location">
    <subcellularLocation>
        <location evidence="1">Endoplasmic reticulum membrane</location>
        <topology evidence="1">Multi-pass membrane protein</topology>
    </subcellularLocation>
</comment>
<dbReference type="Proteomes" id="UP000612746">
    <property type="component" value="Unassembled WGS sequence"/>
</dbReference>
<dbReference type="EMBL" id="JAEPRA010000016">
    <property type="protein sequence ID" value="KAG2174490.1"/>
    <property type="molecule type" value="Genomic_DNA"/>
</dbReference>
<dbReference type="PANTHER" id="PTHR13085:SF0">
    <property type="entry name" value="SIGNAL PEPTIDASE COMPLEX SUBUNIT 2"/>
    <property type="match status" value="1"/>
</dbReference>
<evidence type="ECO:0000313" key="10">
    <source>
        <dbReference type="EMBL" id="KAG2174490.1"/>
    </source>
</evidence>
<gene>
    <name evidence="10" type="ORF">INT44_006753</name>
</gene>
<comment type="similarity">
    <text evidence="2">Belongs to the SPCS2 family.</text>
</comment>
<keyword evidence="4 9" id="KW-0812">Transmembrane</keyword>
<evidence type="ECO:0000256" key="5">
    <source>
        <dbReference type="ARBA" id="ARBA00022824"/>
    </source>
</evidence>
<evidence type="ECO:0000256" key="7">
    <source>
        <dbReference type="ARBA" id="ARBA00023136"/>
    </source>
</evidence>
<dbReference type="GO" id="GO:0045047">
    <property type="term" value="P:protein targeting to ER"/>
    <property type="evidence" value="ECO:0007669"/>
    <property type="project" value="TreeGrafter"/>
</dbReference>
<sequence length="190" mass="21580">MSGSNTSTVQEEIKINKYDSTQLKHTVDDHLRKYLTSDVNYVESHQHMDVKLSLGYLSCIFAAVAAYYEWKNGFQKAKPVTLICVASYFVLNFIAWVYAYFIEKQDVFVGTKNVSQQNHGATLKISAGRLARLSETYTLDFHFTDNNKQGDYTLESSFGKWFNEDGILVTSALEADIKSAIDRSTITKQQ</sequence>
<dbReference type="PANTHER" id="PTHR13085">
    <property type="entry name" value="MICROSOMAL SIGNAL PEPTIDASE 25 KDA SUBUNIT"/>
    <property type="match status" value="1"/>
</dbReference>
<keyword evidence="11" id="KW-1185">Reference proteome</keyword>
<protein>
    <recommendedName>
        <fullName evidence="3">Signal peptidase complex subunit 2</fullName>
    </recommendedName>
</protein>
<keyword evidence="7 9" id="KW-0472">Membrane</keyword>
<comment type="function">
    <text evidence="8">Component of the signal peptidase complex (SPC) which catalyzes the cleavage of N-terminal signal sequences from nascent proteins as they are translocated into the lumen of the endoplasmic reticulum. Enhances the enzymatic activity of SPC and facilitates the interactions between different components of the translocation site.</text>
</comment>
<dbReference type="Pfam" id="PF06703">
    <property type="entry name" value="SPC25"/>
    <property type="match status" value="1"/>
</dbReference>
<accession>A0A8H7PIQ8</accession>